<sequence>MKQDSTKQVDLKSSIVKAAIIGIAFTLLTFFYYHIDKLMPLWFLIITQIMIAGLFITIAINCIKQIVAIIKQRKSLIAMMFLPLLVYLFVVLLPLGSSERFESDVKFRACYEGTQNQASIKFRKDKTFELHWTGVFFYNDWTTGKWELEGNKLTLNYNSKATAVLGNNLLIDSGYLVPHDKEVIAKEKGLKRFYIGYCKGEN</sequence>
<keyword evidence="1" id="KW-0472">Membrane</keyword>
<keyword evidence="1" id="KW-0812">Transmembrane</keyword>
<organism evidence="3 4">
    <name type="scientific">Mucilaginibacter phyllosphaerae</name>
    <dbReference type="NCBI Taxonomy" id="1812349"/>
    <lineage>
        <taxon>Bacteria</taxon>
        <taxon>Pseudomonadati</taxon>
        <taxon>Bacteroidota</taxon>
        <taxon>Sphingobacteriia</taxon>
        <taxon>Sphingobacteriales</taxon>
        <taxon>Sphingobacteriaceae</taxon>
        <taxon>Mucilaginibacter</taxon>
    </lineage>
</organism>
<dbReference type="Proteomes" id="UP000583101">
    <property type="component" value="Unassembled WGS sequence"/>
</dbReference>
<reference evidence="3 4" key="1">
    <citation type="journal article" date="2016" name="Int. J. Syst. Evol. Microbiol.">
        <title>Proposal of Mucilaginibacter phyllosphaerae sp. nov. isolated from the phyllosphere of Galium album.</title>
        <authorList>
            <person name="Aydogan E.L."/>
            <person name="Busse H.J."/>
            <person name="Moser G."/>
            <person name="Muller C."/>
            <person name="Kampfer P."/>
            <person name="Glaeser S.P."/>
        </authorList>
    </citation>
    <scope>NUCLEOTIDE SEQUENCE [LARGE SCALE GENOMIC DNA]</scope>
    <source>
        <strain evidence="3 4">PP-F2FG21</strain>
    </source>
</reference>
<gene>
    <name evidence="3" type="ORF">E2R65_03230</name>
    <name evidence="2" type="ORF">GGR35_000345</name>
</gene>
<evidence type="ECO:0000313" key="2">
    <source>
        <dbReference type="EMBL" id="MBB3967759.1"/>
    </source>
</evidence>
<dbReference type="EMBL" id="JACIEG010000001">
    <property type="protein sequence ID" value="MBB3967759.1"/>
    <property type="molecule type" value="Genomic_DNA"/>
</dbReference>
<reference evidence="2 5" key="3">
    <citation type="submission" date="2020-08" db="EMBL/GenBank/DDBJ databases">
        <title>Genomic Encyclopedia of Type Strains, Phase IV (KMG-IV): sequencing the most valuable type-strain genomes for metagenomic binning, comparative biology and taxonomic classification.</title>
        <authorList>
            <person name="Goeker M."/>
        </authorList>
    </citation>
    <scope>NUCLEOTIDE SEQUENCE [LARGE SCALE GENOMIC DNA]</scope>
    <source>
        <strain evidence="2 5">DSM 100995</strain>
    </source>
</reference>
<dbReference type="RefSeq" id="WP_134335028.1">
    <property type="nucleotide sequence ID" value="NZ_BMCZ01000001.1"/>
</dbReference>
<evidence type="ECO:0000313" key="3">
    <source>
        <dbReference type="EMBL" id="TEW69193.1"/>
    </source>
</evidence>
<reference evidence="3" key="2">
    <citation type="submission" date="2019-03" db="EMBL/GenBank/DDBJ databases">
        <authorList>
            <person name="Yan Y.-Q."/>
            <person name="Du Z.-J."/>
        </authorList>
    </citation>
    <scope>NUCLEOTIDE SEQUENCE</scope>
    <source>
        <strain evidence="3">PP-F2FG21</strain>
    </source>
</reference>
<dbReference type="OrthoDB" id="794776at2"/>
<name>A0A4Y8AJK4_9SPHI</name>
<dbReference type="EMBL" id="SNQG01000001">
    <property type="protein sequence ID" value="TEW69193.1"/>
    <property type="molecule type" value="Genomic_DNA"/>
</dbReference>
<feature type="transmembrane region" description="Helical" evidence="1">
    <location>
        <begin position="41"/>
        <end position="63"/>
    </location>
</feature>
<dbReference type="Proteomes" id="UP000297248">
    <property type="component" value="Unassembled WGS sequence"/>
</dbReference>
<comment type="caution">
    <text evidence="3">The sequence shown here is derived from an EMBL/GenBank/DDBJ whole genome shotgun (WGS) entry which is preliminary data.</text>
</comment>
<evidence type="ECO:0000313" key="4">
    <source>
        <dbReference type="Proteomes" id="UP000297248"/>
    </source>
</evidence>
<protein>
    <submittedName>
        <fullName evidence="3">Uncharacterized protein</fullName>
    </submittedName>
</protein>
<proteinExistence type="predicted"/>
<feature type="transmembrane region" description="Helical" evidence="1">
    <location>
        <begin position="75"/>
        <end position="96"/>
    </location>
</feature>
<dbReference type="AlphaFoldDB" id="A0A4Y8AJK4"/>
<evidence type="ECO:0000313" key="5">
    <source>
        <dbReference type="Proteomes" id="UP000583101"/>
    </source>
</evidence>
<accession>A0A4Y8AJK4</accession>
<feature type="transmembrane region" description="Helical" evidence="1">
    <location>
        <begin position="15"/>
        <end position="35"/>
    </location>
</feature>
<evidence type="ECO:0000256" key="1">
    <source>
        <dbReference type="SAM" id="Phobius"/>
    </source>
</evidence>
<keyword evidence="1" id="KW-1133">Transmembrane helix</keyword>
<keyword evidence="5" id="KW-1185">Reference proteome</keyword>